<organism evidence="2 3">
    <name type="scientific">Microbacterium hominis</name>
    <dbReference type="NCBI Taxonomy" id="162426"/>
    <lineage>
        <taxon>Bacteria</taxon>
        <taxon>Bacillati</taxon>
        <taxon>Actinomycetota</taxon>
        <taxon>Actinomycetes</taxon>
        <taxon>Micrococcales</taxon>
        <taxon>Microbacteriaceae</taxon>
        <taxon>Microbacterium</taxon>
    </lineage>
</organism>
<dbReference type="EMBL" id="CP054038">
    <property type="protein sequence ID" value="QKJ19149.1"/>
    <property type="molecule type" value="Genomic_DNA"/>
</dbReference>
<dbReference type="Pfam" id="PF04464">
    <property type="entry name" value="Glyphos_transf"/>
    <property type="match status" value="1"/>
</dbReference>
<protein>
    <submittedName>
        <fullName evidence="2">CDP-glycerol glycerophosphotransferase family protein</fullName>
    </submittedName>
</protein>
<dbReference type="InterPro" id="IPR007554">
    <property type="entry name" value="Glycerophosphate_synth"/>
</dbReference>
<sequence length="427" mass="47798">MSLVSDGKKAIALVRKAVASRSAVIGVRRALAARGPHPRGHFRVAVYFADGAVNMYQMRQWYKPLAGLAELWPVVVLSRQATGAQALVEDDALPVAFVPTVRDLERFIAKQDIRVVLYVNQNTRNFQMFRYGRRWHVFINHGESDKMYMTTNQYKAYDYAFIAGDAARERLSRVLWDFDIDRRTIAIGRPQADHYSGELPYEPDGRTVVLYAPTWEGDRPSAHYGSIRTHGEALVSALVASGRHRVIYRPHPRSGVVDAEYGAAHRRIVSALEAANASDPGAHHYYDHGPELGWQLAAADVAVVDISAMVYDRLAADKPLLITRPVDPAAVVDTHGYLAACEWLTAEDASRIVAETDRVLGDEDAVQRLEKWVRHYFGDTTPGASTERFHAAIGLLMARWDQWYARSTQPTDDEPETDEAELDDAEV</sequence>
<keyword evidence="2" id="KW-0808">Transferase</keyword>
<dbReference type="InterPro" id="IPR043148">
    <property type="entry name" value="TagF_C"/>
</dbReference>
<reference evidence="2 3" key="1">
    <citation type="submission" date="2020-05" db="EMBL/GenBank/DDBJ databases">
        <title>Strain PA2F3 complete genome.</title>
        <authorList>
            <person name="Kim Y.-S."/>
            <person name="Kim S.-J."/>
            <person name="Jung H.-k."/>
            <person name="Kim S.-E."/>
            <person name="Kim K.-H."/>
        </authorList>
    </citation>
    <scope>NUCLEOTIDE SEQUENCE [LARGE SCALE GENOMIC DNA]</scope>
    <source>
        <strain evidence="2 3">PA2F3</strain>
    </source>
</reference>
<dbReference type="AlphaFoldDB" id="A0A7D4UG51"/>
<dbReference type="GO" id="GO:0047355">
    <property type="term" value="F:CDP-glycerol glycerophosphotransferase activity"/>
    <property type="evidence" value="ECO:0007669"/>
    <property type="project" value="InterPro"/>
</dbReference>
<evidence type="ECO:0000313" key="3">
    <source>
        <dbReference type="Proteomes" id="UP000502498"/>
    </source>
</evidence>
<feature type="compositionally biased region" description="Acidic residues" evidence="1">
    <location>
        <begin position="411"/>
        <end position="427"/>
    </location>
</feature>
<dbReference type="GO" id="GO:0016020">
    <property type="term" value="C:membrane"/>
    <property type="evidence" value="ECO:0007669"/>
    <property type="project" value="InterPro"/>
</dbReference>
<evidence type="ECO:0000313" key="2">
    <source>
        <dbReference type="EMBL" id="QKJ19149.1"/>
    </source>
</evidence>
<proteinExistence type="predicted"/>
<dbReference type="Proteomes" id="UP000502498">
    <property type="component" value="Chromosome"/>
</dbReference>
<feature type="region of interest" description="Disordered" evidence="1">
    <location>
        <begin position="407"/>
        <end position="427"/>
    </location>
</feature>
<accession>A0A7D4UG51</accession>
<evidence type="ECO:0000256" key="1">
    <source>
        <dbReference type="SAM" id="MobiDB-lite"/>
    </source>
</evidence>
<gene>
    <name evidence="2" type="ORF">HQM25_07035</name>
</gene>
<dbReference type="RefSeq" id="WP_172989590.1">
    <property type="nucleotide sequence ID" value="NZ_CP054038.1"/>
</dbReference>
<name>A0A7D4UG51_9MICO</name>
<dbReference type="Gene3D" id="3.40.50.12580">
    <property type="match status" value="1"/>
</dbReference>
<dbReference type="SUPFAM" id="SSF53756">
    <property type="entry name" value="UDP-Glycosyltransferase/glycogen phosphorylase"/>
    <property type="match status" value="1"/>
</dbReference>